<feature type="chain" id="PRO_5046597447" description="Peptidase inhibitor family I36" evidence="1">
    <location>
        <begin position="31"/>
        <end position="123"/>
    </location>
</feature>
<feature type="signal peptide" evidence="1">
    <location>
        <begin position="1"/>
        <end position="30"/>
    </location>
</feature>
<evidence type="ECO:0000313" key="2">
    <source>
        <dbReference type="EMBL" id="MFD1538560.1"/>
    </source>
</evidence>
<proteinExistence type="predicted"/>
<sequence length="123" mass="13048">MTLTRQAFTAALSSLVVAGGMLAFGTPAEARSQCTSTGAGYLCVNVDPRGYDASYQKTSGSTAHVDFNLVCANGRWFGDEGSFYISAGETRTYTFAVGSQGSCFLKLIDMRTGATWETPSISR</sequence>
<evidence type="ECO:0000256" key="1">
    <source>
        <dbReference type="SAM" id="SignalP"/>
    </source>
</evidence>
<protein>
    <recommendedName>
        <fullName evidence="4">Peptidase inhibitor family I36</fullName>
    </recommendedName>
</protein>
<name>A0ABW4G7X2_9ACTN</name>
<evidence type="ECO:0000313" key="3">
    <source>
        <dbReference type="Proteomes" id="UP001597097"/>
    </source>
</evidence>
<keyword evidence="3" id="KW-1185">Reference proteome</keyword>
<comment type="caution">
    <text evidence="2">The sequence shown here is derived from an EMBL/GenBank/DDBJ whole genome shotgun (WGS) entry which is preliminary data.</text>
</comment>
<dbReference type="RefSeq" id="WP_219527340.1">
    <property type="nucleotide sequence ID" value="NZ_JAHKRM010000002.1"/>
</dbReference>
<accession>A0ABW4G7X2</accession>
<dbReference type="Proteomes" id="UP001597097">
    <property type="component" value="Unassembled WGS sequence"/>
</dbReference>
<organism evidence="2 3">
    <name type="scientific">Nonomuraea guangzhouensis</name>
    <dbReference type="NCBI Taxonomy" id="1291555"/>
    <lineage>
        <taxon>Bacteria</taxon>
        <taxon>Bacillati</taxon>
        <taxon>Actinomycetota</taxon>
        <taxon>Actinomycetes</taxon>
        <taxon>Streptosporangiales</taxon>
        <taxon>Streptosporangiaceae</taxon>
        <taxon>Nonomuraea</taxon>
    </lineage>
</organism>
<reference evidence="3" key="1">
    <citation type="journal article" date="2019" name="Int. J. Syst. Evol. Microbiol.">
        <title>The Global Catalogue of Microorganisms (GCM) 10K type strain sequencing project: providing services to taxonomists for standard genome sequencing and annotation.</title>
        <authorList>
            <consortium name="The Broad Institute Genomics Platform"/>
            <consortium name="The Broad Institute Genome Sequencing Center for Infectious Disease"/>
            <person name="Wu L."/>
            <person name="Ma J."/>
        </authorList>
    </citation>
    <scope>NUCLEOTIDE SEQUENCE [LARGE SCALE GENOMIC DNA]</scope>
    <source>
        <strain evidence="3">CGMCC 1.15399</strain>
    </source>
</reference>
<evidence type="ECO:0008006" key="4">
    <source>
        <dbReference type="Google" id="ProtNLM"/>
    </source>
</evidence>
<gene>
    <name evidence="2" type="ORF">ACFSJ0_16005</name>
</gene>
<dbReference type="EMBL" id="JBHUCM010000013">
    <property type="protein sequence ID" value="MFD1538560.1"/>
    <property type="molecule type" value="Genomic_DNA"/>
</dbReference>
<keyword evidence="1" id="KW-0732">Signal</keyword>